<organism evidence="6 7">
    <name type="scientific">Saezia sanguinis</name>
    <dbReference type="NCBI Taxonomy" id="1965230"/>
    <lineage>
        <taxon>Bacteria</taxon>
        <taxon>Pseudomonadati</taxon>
        <taxon>Pseudomonadota</taxon>
        <taxon>Betaproteobacteria</taxon>
        <taxon>Burkholderiales</taxon>
        <taxon>Saeziaceae</taxon>
        <taxon>Saezia</taxon>
    </lineage>
</organism>
<reference evidence="6 7" key="1">
    <citation type="submission" date="2018-01" db="EMBL/GenBank/DDBJ databases">
        <title>Saezia sanguinis gen. nov., sp. nov., in the order Burkholderiales isolated from human blood.</title>
        <authorList>
            <person name="Medina-Pascual M.J."/>
            <person name="Valdezate S."/>
            <person name="Monzon S."/>
            <person name="Cuesta I."/>
            <person name="Carrasco G."/>
            <person name="Villalon P."/>
            <person name="Saez-Nieto J.A."/>
        </authorList>
    </citation>
    <scope>NUCLEOTIDE SEQUENCE [LARGE SCALE GENOMIC DNA]</scope>
    <source>
        <strain evidence="6 7">CNM695-12</strain>
    </source>
</reference>
<evidence type="ECO:0000313" key="7">
    <source>
        <dbReference type="Proteomes" id="UP000286947"/>
    </source>
</evidence>
<comment type="caution">
    <text evidence="6">The sequence shown here is derived from an EMBL/GenBank/DDBJ whole genome shotgun (WGS) entry which is preliminary data.</text>
</comment>
<dbReference type="EMBL" id="PQSP01000001">
    <property type="protein sequence ID" value="RUS67545.1"/>
    <property type="molecule type" value="Genomic_DNA"/>
</dbReference>
<dbReference type="InterPro" id="IPR019109">
    <property type="entry name" value="MamF_MmsF"/>
</dbReference>
<evidence type="ECO:0000256" key="1">
    <source>
        <dbReference type="ARBA" id="ARBA00004141"/>
    </source>
</evidence>
<name>A0A433SFN7_9BURK</name>
<keyword evidence="2 5" id="KW-0812">Transmembrane</keyword>
<accession>A0A433SFN7</accession>
<keyword evidence="3 5" id="KW-1133">Transmembrane helix</keyword>
<keyword evidence="7" id="KW-1185">Reference proteome</keyword>
<evidence type="ECO:0000313" key="6">
    <source>
        <dbReference type="EMBL" id="RUS67545.1"/>
    </source>
</evidence>
<protein>
    <recommendedName>
        <fullName evidence="8">DUF4870 domain-containing protein</fullName>
    </recommendedName>
</protein>
<keyword evidence="4 5" id="KW-0472">Membrane</keyword>
<evidence type="ECO:0000256" key="2">
    <source>
        <dbReference type="ARBA" id="ARBA00022692"/>
    </source>
</evidence>
<dbReference type="AlphaFoldDB" id="A0A433SFN7"/>
<evidence type="ECO:0008006" key="8">
    <source>
        <dbReference type="Google" id="ProtNLM"/>
    </source>
</evidence>
<proteinExistence type="predicted"/>
<feature type="transmembrane region" description="Helical" evidence="5">
    <location>
        <begin position="16"/>
        <end position="35"/>
    </location>
</feature>
<evidence type="ECO:0000256" key="5">
    <source>
        <dbReference type="SAM" id="Phobius"/>
    </source>
</evidence>
<evidence type="ECO:0000256" key="4">
    <source>
        <dbReference type="ARBA" id="ARBA00023136"/>
    </source>
</evidence>
<feature type="transmembrane region" description="Helical" evidence="5">
    <location>
        <begin position="55"/>
        <end position="74"/>
    </location>
</feature>
<dbReference type="RefSeq" id="WP_162615201.1">
    <property type="nucleotide sequence ID" value="NZ_PQSP01000001.1"/>
</dbReference>
<comment type="subcellular location">
    <subcellularLocation>
        <location evidence="1">Membrane</location>
        <topology evidence="1">Multi-pass membrane protein</topology>
    </subcellularLocation>
</comment>
<dbReference type="Proteomes" id="UP000286947">
    <property type="component" value="Unassembled WGS sequence"/>
</dbReference>
<feature type="transmembrane region" description="Helical" evidence="5">
    <location>
        <begin position="80"/>
        <end position="101"/>
    </location>
</feature>
<evidence type="ECO:0000256" key="3">
    <source>
        <dbReference type="ARBA" id="ARBA00022989"/>
    </source>
</evidence>
<gene>
    <name evidence="6" type="ORF">CUZ56_00019</name>
</gene>
<sequence>MANNESVSKESKDTAGLMWILAIFFNWLSSLIFYFTKKDDALVHEESKLALNLSINYFIVVMVLYIIGIILAMIVTALFYIAYLAIVAAWIGWIYICYLHFKAVKEGTAKPKIPYAIMFIK</sequence>
<dbReference type="Pfam" id="PF09685">
    <property type="entry name" value="MamF_MmsF"/>
    <property type="match status" value="1"/>
</dbReference>